<organism evidence="2 3">
    <name type="scientific">Candidatus Doudnabacteria bacterium CG10_big_fil_rev_8_21_14_0_10_41_10</name>
    <dbReference type="NCBI Taxonomy" id="1974551"/>
    <lineage>
        <taxon>Bacteria</taxon>
        <taxon>Candidatus Doudnaibacteriota</taxon>
    </lineage>
</organism>
<protein>
    <submittedName>
        <fullName evidence="2">Uncharacterized protein</fullName>
    </submittedName>
</protein>
<gene>
    <name evidence="2" type="ORF">COT91_01120</name>
</gene>
<accession>A0A2H0VEC2</accession>
<evidence type="ECO:0000313" key="3">
    <source>
        <dbReference type="Proteomes" id="UP000230557"/>
    </source>
</evidence>
<comment type="caution">
    <text evidence="2">The sequence shown here is derived from an EMBL/GenBank/DDBJ whole genome shotgun (WGS) entry which is preliminary data.</text>
</comment>
<feature type="transmembrane region" description="Helical" evidence="1">
    <location>
        <begin position="51"/>
        <end position="71"/>
    </location>
</feature>
<keyword evidence="1" id="KW-1133">Transmembrane helix</keyword>
<feature type="transmembrane region" description="Helical" evidence="1">
    <location>
        <begin position="106"/>
        <end position="126"/>
    </location>
</feature>
<feature type="transmembrane region" description="Helical" evidence="1">
    <location>
        <begin position="83"/>
        <end position="100"/>
    </location>
</feature>
<proteinExistence type="predicted"/>
<sequence>MNSLLTVFTTIIALFFLLLAVKSLFKGKFCVICSSISFTWATYLVLNKLGYFQDTVLLGILMGQTVVGIYYLIDRKIKEDLRIFRLPFILSLTLAAYFTLNPVKEGLPVFLLLVILWVVFILTYTFRRQSGFGGFVKKIIECCKNW</sequence>
<keyword evidence="1" id="KW-0812">Transmembrane</keyword>
<reference evidence="3" key="1">
    <citation type="submission" date="2017-09" db="EMBL/GenBank/DDBJ databases">
        <title>Depth-based differentiation of microbial function through sediment-hosted aquifers and enrichment of novel symbionts in the deep terrestrial subsurface.</title>
        <authorList>
            <person name="Probst A.J."/>
            <person name="Ladd B."/>
            <person name="Jarett J.K."/>
            <person name="Geller-Mcgrath D.E."/>
            <person name="Sieber C.M.K."/>
            <person name="Emerson J.B."/>
            <person name="Anantharaman K."/>
            <person name="Thomas B.C."/>
            <person name="Malmstrom R."/>
            <person name="Stieglmeier M."/>
            <person name="Klingl A."/>
            <person name="Woyke T."/>
            <person name="Ryan C.M."/>
            <person name="Banfield J.F."/>
        </authorList>
    </citation>
    <scope>NUCLEOTIDE SEQUENCE [LARGE SCALE GENOMIC DNA]</scope>
</reference>
<evidence type="ECO:0000313" key="2">
    <source>
        <dbReference type="EMBL" id="PIR97474.1"/>
    </source>
</evidence>
<dbReference type="EMBL" id="PFAJ01000015">
    <property type="protein sequence ID" value="PIR97474.1"/>
    <property type="molecule type" value="Genomic_DNA"/>
</dbReference>
<dbReference type="Proteomes" id="UP000230557">
    <property type="component" value="Unassembled WGS sequence"/>
</dbReference>
<evidence type="ECO:0000256" key="1">
    <source>
        <dbReference type="SAM" id="Phobius"/>
    </source>
</evidence>
<keyword evidence="1" id="KW-0472">Membrane</keyword>
<name>A0A2H0VEC2_9BACT</name>
<dbReference type="AlphaFoldDB" id="A0A2H0VEC2"/>